<sequence length="99" mass="10565">MKAEMDKILSLADGESIAELQKYLSSLTNDQLITATTNSALKGKKVGSMLKGIFKGSPAVSSEGANRRLLVYEHLIPLCESGDLQAEVAADIIGLLMLE</sequence>
<dbReference type="EMBL" id="JAHRIP010039314">
    <property type="protein sequence ID" value="MEQ2296005.1"/>
    <property type="molecule type" value="Genomic_DNA"/>
</dbReference>
<dbReference type="Pfam" id="PF14674">
    <property type="entry name" value="FANCI_S1-cap"/>
    <property type="match status" value="1"/>
</dbReference>
<evidence type="ECO:0000259" key="1">
    <source>
        <dbReference type="Pfam" id="PF14674"/>
    </source>
</evidence>
<evidence type="ECO:0000313" key="2">
    <source>
        <dbReference type="EMBL" id="MEQ2296005.1"/>
    </source>
</evidence>
<dbReference type="InterPro" id="IPR029305">
    <property type="entry name" value="FANCI_S1-cap"/>
</dbReference>
<keyword evidence="3" id="KW-1185">Reference proteome</keyword>
<evidence type="ECO:0000313" key="3">
    <source>
        <dbReference type="Proteomes" id="UP001469553"/>
    </source>
</evidence>
<feature type="non-terminal residue" evidence="2">
    <location>
        <position position="99"/>
    </location>
</feature>
<comment type="caution">
    <text evidence="2">The sequence shown here is derived from an EMBL/GenBank/DDBJ whole genome shotgun (WGS) entry which is preliminary data.</text>
</comment>
<organism evidence="2 3">
    <name type="scientific">Ameca splendens</name>
    <dbReference type="NCBI Taxonomy" id="208324"/>
    <lineage>
        <taxon>Eukaryota</taxon>
        <taxon>Metazoa</taxon>
        <taxon>Chordata</taxon>
        <taxon>Craniata</taxon>
        <taxon>Vertebrata</taxon>
        <taxon>Euteleostomi</taxon>
        <taxon>Actinopterygii</taxon>
        <taxon>Neopterygii</taxon>
        <taxon>Teleostei</taxon>
        <taxon>Neoteleostei</taxon>
        <taxon>Acanthomorphata</taxon>
        <taxon>Ovalentaria</taxon>
        <taxon>Atherinomorphae</taxon>
        <taxon>Cyprinodontiformes</taxon>
        <taxon>Goodeidae</taxon>
        <taxon>Ameca</taxon>
    </lineage>
</organism>
<name>A0ABV0YQ67_9TELE</name>
<accession>A0ABV0YQ67</accession>
<feature type="domain" description="FANCI solenoid 1 cap" evidence="1">
    <location>
        <begin position="5"/>
        <end position="56"/>
    </location>
</feature>
<dbReference type="Proteomes" id="UP001469553">
    <property type="component" value="Unassembled WGS sequence"/>
</dbReference>
<reference evidence="2 3" key="1">
    <citation type="submission" date="2021-06" db="EMBL/GenBank/DDBJ databases">
        <authorList>
            <person name="Palmer J.M."/>
        </authorList>
    </citation>
    <scope>NUCLEOTIDE SEQUENCE [LARGE SCALE GENOMIC DNA]</scope>
    <source>
        <strain evidence="2 3">AS_MEX2019</strain>
        <tissue evidence="2">Muscle</tissue>
    </source>
</reference>
<proteinExistence type="predicted"/>
<protein>
    <recommendedName>
        <fullName evidence="1">FANCI solenoid 1 cap domain-containing protein</fullName>
    </recommendedName>
</protein>
<gene>
    <name evidence="2" type="ORF">AMECASPLE_020381</name>
</gene>